<dbReference type="Gene3D" id="3.30.457.10">
    <property type="entry name" value="Copper amine oxidase-like, N-terminal domain"/>
    <property type="match status" value="1"/>
</dbReference>
<dbReference type="Pfam" id="PF07833">
    <property type="entry name" value="Cu_amine_oxidN1"/>
    <property type="match status" value="1"/>
</dbReference>
<sequence length="118" mass="13920">MNYQGSAYVPLRFFSEYMGAKVEYNDFNQKINIYANEQYKVKSMINSKQKDNLFELITYSNKREYKENETTDIWSTLNYLDKSSLKITHGSYKISAHVTYKINGQTNTLMNEITIIIK</sequence>
<evidence type="ECO:0000259" key="1">
    <source>
        <dbReference type="Pfam" id="PF07833"/>
    </source>
</evidence>
<evidence type="ECO:0000313" key="2">
    <source>
        <dbReference type="EMBL" id="NEW08337.1"/>
    </source>
</evidence>
<comment type="caution">
    <text evidence="2">The sequence shown here is derived from an EMBL/GenBank/DDBJ whole genome shotgun (WGS) entry which is preliminary data.</text>
</comment>
<dbReference type="RefSeq" id="WP_163950977.1">
    <property type="nucleotide sequence ID" value="NZ_JAAIKC010000009.1"/>
</dbReference>
<dbReference type="AlphaFoldDB" id="A0A6G4A3W2"/>
<dbReference type="InterPro" id="IPR036582">
    <property type="entry name" value="Mao_N_sf"/>
</dbReference>
<dbReference type="EMBL" id="JAAIKC010000009">
    <property type="protein sequence ID" value="NEW08337.1"/>
    <property type="molecule type" value="Genomic_DNA"/>
</dbReference>
<organism evidence="2">
    <name type="scientific">Paenibacillus sp. SYP-B3998</name>
    <dbReference type="NCBI Taxonomy" id="2678564"/>
    <lineage>
        <taxon>Bacteria</taxon>
        <taxon>Bacillati</taxon>
        <taxon>Bacillota</taxon>
        <taxon>Bacilli</taxon>
        <taxon>Bacillales</taxon>
        <taxon>Paenibacillaceae</taxon>
        <taxon>Paenibacillus</taxon>
    </lineage>
</organism>
<name>A0A6G4A3W2_9BACL</name>
<gene>
    <name evidence="2" type="ORF">GK047_20270</name>
</gene>
<dbReference type="SUPFAM" id="SSF55383">
    <property type="entry name" value="Copper amine oxidase, domain N"/>
    <property type="match status" value="1"/>
</dbReference>
<feature type="domain" description="Copper amine oxidase-like N-terminal" evidence="1">
    <location>
        <begin position="3"/>
        <end position="48"/>
    </location>
</feature>
<protein>
    <recommendedName>
        <fullName evidence="1">Copper amine oxidase-like N-terminal domain-containing protein</fullName>
    </recommendedName>
</protein>
<accession>A0A6G4A3W2</accession>
<proteinExistence type="predicted"/>
<dbReference type="InterPro" id="IPR012854">
    <property type="entry name" value="Cu_amine_oxidase-like_N"/>
</dbReference>
<reference evidence="2" key="1">
    <citation type="submission" date="2020-02" db="EMBL/GenBank/DDBJ databases">
        <authorList>
            <person name="Shen X.-R."/>
            <person name="Zhang Y.-X."/>
        </authorList>
    </citation>
    <scope>NUCLEOTIDE SEQUENCE</scope>
    <source>
        <strain evidence="2">SYP-B3998</strain>
    </source>
</reference>